<dbReference type="RefSeq" id="WP_278157228.1">
    <property type="nucleotide sequence ID" value="NZ_CP121252.1"/>
</dbReference>
<dbReference type="InterPro" id="IPR007208">
    <property type="entry name" value="MrpF/PhaF-like"/>
</dbReference>
<keyword evidence="5 9" id="KW-0812">Transmembrane</keyword>
<dbReference type="PANTHER" id="PTHR34702:SF1">
    <property type="entry name" value="NA(+)_H(+) ANTIPORTER SUBUNIT F"/>
    <property type="match status" value="1"/>
</dbReference>
<evidence type="ECO:0000256" key="9">
    <source>
        <dbReference type="SAM" id="Phobius"/>
    </source>
</evidence>
<evidence type="ECO:0000313" key="11">
    <source>
        <dbReference type="Proteomes" id="UP001219037"/>
    </source>
</evidence>
<proteinExistence type="inferred from homology"/>
<feature type="compositionally biased region" description="Basic and acidic residues" evidence="8">
    <location>
        <begin position="101"/>
        <end position="112"/>
    </location>
</feature>
<evidence type="ECO:0000256" key="7">
    <source>
        <dbReference type="ARBA" id="ARBA00023136"/>
    </source>
</evidence>
<keyword evidence="6 9" id="KW-1133">Transmembrane helix</keyword>
<keyword evidence="7 9" id="KW-0472">Membrane</keyword>
<evidence type="ECO:0000256" key="3">
    <source>
        <dbReference type="ARBA" id="ARBA00022448"/>
    </source>
</evidence>
<dbReference type="Proteomes" id="UP001219037">
    <property type="component" value="Chromosome"/>
</dbReference>
<reference evidence="10 11" key="1">
    <citation type="submission" date="2023-04" db="EMBL/GenBank/DDBJ databases">
        <title>Funneling lignin-derived compounds into biodiesel using alkali-halophilic Citricoccus sp. P2.</title>
        <authorList>
            <person name="Luo C.-B."/>
        </authorList>
    </citation>
    <scope>NUCLEOTIDE SEQUENCE [LARGE SCALE GENOMIC DNA]</scope>
    <source>
        <strain evidence="10 11">P2</strain>
    </source>
</reference>
<feature type="transmembrane region" description="Helical" evidence="9">
    <location>
        <begin position="6"/>
        <end position="29"/>
    </location>
</feature>
<keyword evidence="3" id="KW-0813">Transport</keyword>
<evidence type="ECO:0000256" key="2">
    <source>
        <dbReference type="ARBA" id="ARBA00009212"/>
    </source>
</evidence>
<name>A0ABY8H552_9MICC</name>
<dbReference type="PANTHER" id="PTHR34702">
    <property type="entry name" value="NA(+)/H(+) ANTIPORTER SUBUNIT F1"/>
    <property type="match status" value="1"/>
</dbReference>
<sequence length="168" mass="17850">MMIAEWGLLNWAAAICLVFLTIGLIGAVYRIVRGPSILDRAIATDVLLITLSSGLVVAMVLQDTTDYIIFVVVASVIGFVGSVTLARYTVDAVPEVKRHMEDAEHTDHEHQAGRSSVTGRNAEETLGEIGAVAGMTGSVDAPDSPEGTLHGADHRGAGRVERKENDRG</sequence>
<accession>A0ABY8H552</accession>
<comment type="subcellular location">
    <subcellularLocation>
        <location evidence="1">Cell membrane</location>
        <topology evidence="1">Multi-pass membrane protein</topology>
    </subcellularLocation>
</comment>
<feature type="region of interest" description="Disordered" evidence="8">
    <location>
        <begin position="101"/>
        <end position="120"/>
    </location>
</feature>
<keyword evidence="4" id="KW-1003">Cell membrane</keyword>
<evidence type="ECO:0000256" key="8">
    <source>
        <dbReference type="SAM" id="MobiDB-lite"/>
    </source>
</evidence>
<dbReference type="Pfam" id="PF04066">
    <property type="entry name" value="MrpF_PhaF"/>
    <property type="match status" value="1"/>
</dbReference>
<evidence type="ECO:0000256" key="1">
    <source>
        <dbReference type="ARBA" id="ARBA00004651"/>
    </source>
</evidence>
<dbReference type="EMBL" id="CP121252">
    <property type="protein sequence ID" value="WFP16061.1"/>
    <property type="molecule type" value="Genomic_DNA"/>
</dbReference>
<protein>
    <submittedName>
        <fullName evidence="10">Monovalent cation/H+ antiporter complex subunit F</fullName>
    </submittedName>
</protein>
<feature type="compositionally biased region" description="Basic and acidic residues" evidence="8">
    <location>
        <begin position="151"/>
        <end position="168"/>
    </location>
</feature>
<feature type="transmembrane region" description="Helical" evidence="9">
    <location>
        <begin position="41"/>
        <end position="61"/>
    </location>
</feature>
<organism evidence="10 11">
    <name type="scientific">Citricoccus muralis</name>
    <dbReference type="NCBI Taxonomy" id="169134"/>
    <lineage>
        <taxon>Bacteria</taxon>
        <taxon>Bacillati</taxon>
        <taxon>Actinomycetota</taxon>
        <taxon>Actinomycetes</taxon>
        <taxon>Micrococcales</taxon>
        <taxon>Micrococcaceae</taxon>
        <taxon>Citricoccus</taxon>
    </lineage>
</organism>
<evidence type="ECO:0000256" key="6">
    <source>
        <dbReference type="ARBA" id="ARBA00022989"/>
    </source>
</evidence>
<evidence type="ECO:0000313" key="10">
    <source>
        <dbReference type="EMBL" id="WFP16061.1"/>
    </source>
</evidence>
<evidence type="ECO:0000256" key="5">
    <source>
        <dbReference type="ARBA" id="ARBA00022692"/>
    </source>
</evidence>
<feature type="region of interest" description="Disordered" evidence="8">
    <location>
        <begin position="128"/>
        <end position="168"/>
    </location>
</feature>
<evidence type="ECO:0000256" key="4">
    <source>
        <dbReference type="ARBA" id="ARBA00022475"/>
    </source>
</evidence>
<gene>
    <name evidence="10" type="ORF">P8192_11770</name>
</gene>
<comment type="similarity">
    <text evidence="2">Belongs to the CPA3 antiporters (TC 2.A.63) subunit F family.</text>
</comment>
<feature type="transmembrane region" description="Helical" evidence="9">
    <location>
        <begin position="67"/>
        <end position="90"/>
    </location>
</feature>
<keyword evidence="11" id="KW-1185">Reference proteome</keyword>